<organism evidence="2 3">
    <name type="scientific">Polyplosphaeria fusca</name>
    <dbReference type="NCBI Taxonomy" id="682080"/>
    <lineage>
        <taxon>Eukaryota</taxon>
        <taxon>Fungi</taxon>
        <taxon>Dikarya</taxon>
        <taxon>Ascomycota</taxon>
        <taxon>Pezizomycotina</taxon>
        <taxon>Dothideomycetes</taxon>
        <taxon>Pleosporomycetidae</taxon>
        <taxon>Pleosporales</taxon>
        <taxon>Tetraplosphaeriaceae</taxon>
        <taxon>Polyplosphaeria</taxon>
    </lineage>
</organism>
<gene>
    <name evidence="2" type="ORF">EJ04DRAFT_407871</name>
</gene>
<evidence type="ECO:0000313" key="2">
    <source>
        <dbReference type="EMBL" id="KAF2728892.1"/>
    </source>
</evidence>
<feature type="non-terminal residue" evidence="2">
    <location>
        <position position="71"/>
    </location>
</feature>
<dbReference type="OrthoDB" id="2910287at2759"/>
<feature type="non-terminal residue" evidence="2">
    <location>
        <position position="1"/>
    </location>
</feature>
<comment type="caution">
    <text evidence="2">The sequence shown here is derived from an EMBL/GenBank/DDBJ whole genome shotgun (WGS) entry which is preliminary data.</text>
</comment>
<evidence type="ECO:0000256" key="1">
    <source>
        <dbReference type="SAM" id="MobiDB-lite"/>
    </source>
</evidence>
<dbReference type="EMBL" id="ML996263">
    <property type="protein sequence ID" value="KAF2728892.1"/>
    <property type="molecule type" value="Genomic_DNA"/>
</dbReference>
<protein>
    <submittedName>
        <fullName evidence="2">Uncharacterized protein</fullName>
    </submittedName>
</protein>
<dbReference type="Proteomes" id="UP000799444">
    <property type="component" value="Unassembled WGS sequence"/>
</dbReference>
<name>A0A9P4UUG9_9PLEO</name>
<dbReference type="AlphaFoldDB" id="A0A9P4UUG9"/>
<evidence type="ECO:0000313" key="3">
    <source>
        <dbReference type="Proteomes" id="UP000799444"/>
    </source>
</evidence>
<feature type="region of interest" description="Disordered" evidence="1">
    <location>
        <begin position="52"/>
        <end position="71"/>
    </location>
</feature>
<accession>A0A9P4UUG9</accession>
<reference evidence="2" key="1">
    <citation type="journal article" date="2020" name="Stud. Mycol.">
        <title>101 Dothideomycetes genomes: a test case for predicting lifestyles and emergence of pathogens.</title>
        <authorList>
            <person name="Haridas S."/>
            <person name="Albert R."/>
            <person name="Binder M."/>
            <person name="Bloem J."/>
            <person name="Labutti K."/>
            <person name="Salamov A."/>
            <person name="Andreopoulos B."/>
            <person name="Baker S."/>
            <person name="Barry K."/>
            <person name="Bills G."/>
            <person name="Bluhm B."/>
            <person name="Cannon C."/>
            <person name="Castanera R."/>
            <person name="Culley D."/>
            <person name="Daum C."/>
            <person name="Ezra D."/>
            <person name="Gonzalez J."/>
            <person name="Henrissat B."/>
            <person name="Kuo A."/>
            <person name="Liang C."/>
            <person name="Lipzen A."/>
            <person name="Lutzoni F."/>
            <person name="Magnuson J."/>
            <person name="Mondo S."/>
            <person name="Nolan M."/>
            <person name="Ohm R."/>
            <person name="Pangilinan J."/>
            <person name="Park H.-J."/>
            <person name="Ramirez L."/>
            <person name="Alfaro M."/>
            <person name="Sun H."/>
            <person name="Tritt A."/>
            <person name="Yoshinaga Y."/>
            <person name="Zwiers L.-H."/>
            <person name="Turgeon B."/>
            <person name="Goodwin S."/>
            <person name="Spatafora J."/>
            <person name="Crous P."/>
            <person name="Grigoriev I."/>
        </authorList>
    </citation>
    <scope>NUCLEOTIDE SEQUENCE</scope>
    <source>
        <strain evidence="2">CBS 125425</strain>
    </source>
</reference>
<proteinExistence type="predicted"/>
<sequence>CVPLGSDLNDKVSAVGPDPGSFCYFFTARNPNCDTNGDFFHVGNPGYSDLSRVPVNGPAGSTRNYEDKLSS</sequence>
<keyword evidence="3" id="KW-1185">Reference proteome</keyword>